<dbReference type="Pfam" id="PF13424">
    <property type="entry name" value="TPR_12"/>
    <property type="match status" value="1"/>
</dbReference>
<dbReference type="GO" id="GO:0043531">
    <property type="term" value="F:ADP binding"/>
    <property type="evidence" value="ECO:0007669"/>
    <property type="project" value="InterPro"/>
</dbReference>
<dbReference type="SUPFAM" id="SSF52540">
    <property type="entry name" value="P-loop containing nucleoside triphosphate hydrolases"/>
    <property type="match status" value="1"/>
</dbReference>
<feature type="domain" description="NB-ARC" evidence="2">
    <location>
        <begin position="76"/>
        <end position="182"/>
    </location>
</feature>
<evidence type="ECO:0000259" key="2">
    <source>
        <dbReference type="Pfam" id="PF00931"/>
    </source>
</evidence>
<proteinExistence type="predicted"/>
<dbReference type="InterPro" id="IPR002182">
    <property type="entry name" value="NB-ARC"/>
</dbReference>
<dbReference type="InterPro" id="IPR011990">
    <property type="entry name" value="TPR-like_helical_dom_sf"/>
</dbReference>
<keyword evidence="1" id="KW-0802">TPR repeat</keyword>
<organism evidence="3 4">
    <name type="scientific">Actinokineospora iranica</name>
    <dbReference type="NCBI Taxonomy" id="1271860"/>
    <lineage>
        <taxon>Bacteria</taxon>
        <taxon>Bacillati</taxon>
        <taxon>Actinomycetota</taxon>
        <taxon>Actinomycetes</taxon>
        <taxon>Pseudonocardiales</taxon>
        <taxon>Pseudonocardiaceae</taxon>
        <taxon>Actinokineospora</taxon>
    </lineage>
</organism>
<dbReference type="InterPro" id="IPR019734">
    <property type="entry name" value="TPR_rpt"/>
</dbReference>
<dbReference type="Proteomes" id="UP000199501">
    <property type="component" value="Unassembled WGS sequence"/>
</dbReference>
<evidence type="ECO:0000256" key="1">
    <source>
        <dbReference type="PROSITE-ProRule" id="PRU00339"/>
    </source>
</evidence>
<evidence type="ECO:0000313" key="3">
    <source>
        <dbReference type="EMBL" id="SDD37791.1"/>
    </source>
</evidence>
<sequence length="692" mass="73399">MGMSAGDSHNELSGSAAQVVQAGSIGSVTFVAPQPQAPAAVPLLTDLAPNPFVNRGEQIREMDELVPVSAGLGRPVVVAVRGMPGVGKTGLLRHVAARLADRFDDGVLYAAFGPHGETPSEALARFLVVLGVPEGQVPSSLAGRRDLYRSLTARSRLLVVLDDVTDAAQVEVLLPNSAAAMVLVAGNIVLEELHIDGAVPISLDPLAAADALDLLKRLCGAARADAEPDAAMELVGLCGYLPLAIRVVGARLNLHRNRSLATEVERLRDTGQGDVLARVAGVFDAVYDDLAEPVRQVYRALGVLVTRDFSVEVLAAALDAPVAQVRAHVDQLCAANLLEERPDGHYSMHRLVRGHALRRGDAESSRADRIAMLRRAVRWWCLGAAAADVAATGRKRLRVADPDVFLDGQDPAMDARTALAWFDREHANIEAAMRACAEQGWHDLAWRLFESAFAYYEARKPLAAWIEAGTLAVEAAVLDGDTAAEVRCRCLLAKGLQETDRHDDAAKHLARARELARDDRLRASTYDFSGNLALRTGRFSDALDWFTSALEINRALGLARGTALQTLFVGRALTRLARHDEAGATLRTALRLAEAADEPVVRAKALIALADLGAGAGDLAAAEAALADAADLATALDNTALLAEVAVLRARAAHRGGDTAAAARHRAEAIAAFERMGSPRAARLLVDGALGE</sequence>
<dbReference type="EMBL" id="FMZZ01000010">
    <property type="protein sequence ID" value="SDD37791.1"/>
    <property type="molecule type" value="Genomic_DNA"/>
</dbReference>
<dbReference type="PANTHER" id="PTHR47691:SF3">
    <property type="entry name" value="HTH-TYPE TRANSCRIPTIONAL REGULATOR RV0890C-RELATED"/>
    <property type="match status" value="1"/>
</dbReference>
<dbReference type="PANTHER" id="PTHR47691">
    <property type="entry name" value="REGULATOR-RELATED"/>
    <property type="match status" value="1"/>
</dbReference>
<dbReference type="Gene3D" id="1.10.10.10">
    <property type="entry name" value="Winged helix-like DNA-binding domain superfamily/Winged helix DNA-binding domain"/>
    <property type="match status" value="1"/>
</dbReference>
<keyword evidence="4" id="KW-1185">Reference proteome</keyword>
<dbReference type="SUPFAM" id="SSF48452">
    <property type="entry name" value="TPR-like"/>
    <property type="match status" value="1"/>
</dbReference>
<dbReference type="Gene3D" id="3.40.50.300">
    <property type="entry name" value="P-loop containing nucleotide triphosphate hydrolases"/>
    <property type="match status" value="1"/>
</dbReference>
<dbReference type="InterPro" id="IPR036388">
    <property type="entry name" value="WH-like_DNA-bd_sf"/>
</dbReference>
<dbReference type="InterPro" id="IPR027417">
    <property type="entry name" value="P-loop_NTPase"/>
</dbReference>
<feature type="repeat" description="TPR" evidence="1">
    <location>
        <begin position="523"/>
        <end position="556"/>
    </location>
</feature>
<gene>
    <name evidence="3" type="ORF">SAMN05216174_110167</name>
</gene>
<evidence type="ECO:0000313" key="4">
    <source>
        <dbReference type="Proteomes" id="UP000199501"/>
    </source>
</evidence>
<protein>
    <submittedName>
        <fullName evidence="3">Tetratricopeptide repeat-containing protein</fullName>
    </submittedName>
</protein>
<dbReference type="AlphaFoldDB" id="A0A1G6U934"/>
<dbReference type="PROSITE" id="PS50005">
    <property type="entry name" value="TPR"/>
    <property type="match status" value="1"/>
</dbReference>
<dbReference type="PRINTS" id="PR00364">
    <property type="entry name" value="DISEASERSIST"/>
</dbReference>
<dbReference type="STRING" id="1271860.SAMN05216174_110167"/>
<name>A0A1G6U934_9PSEU</name>
<dbReference type="Pfam" id="PF00931">
    <property type="entry name" value="NB-ARC"/>
    <property type="match status" value="1"/>
</dbReference>
<accession>A0A1G6U934</accession>
<dbReference type="SMART" id="SM00028">
    <property type="entry name" value="TPR"/>
    <property type="match status" value="2"/>
</dbReference>
<reference evidence="4" key="1">
    <citation type="submission" date="2016-10" db="EMBL/GenBank/DDBJ databases">
        <authorList>
            <person name="Varghese N."/>
            <person name="Submissions S."/>
        </authorList>
    </citation>
    <scope>NUCLEOTIDE SEQUENCE [LARGE SCALE GENOMIC DNA]</scope>
    <source>
        <strain evidence="4">IBRC-M 10403</strain>
    </source>
</reference>
<dbReference type="Gene3D" id="1.25.40.10">
    <property type="entry name" value="Tetratricopeptide repeat domain"/>
    <property type="match status" value="1"/>
</dbReference>